<sequence length="233" mass="26399">MPLSKIPLLLITLLSVHAGLKRPNPPPPPEERHLTNHVSRRIDFAFGPLFIKVISSAVVFIEILVILRHQASDTDWLQVGRTCRLMSQASIRVTRRFVLGCLLASIGAALRLWCYRTLGRFFTFELSVRPGHVLVTSGPYSFVRHPSYTGLFMLVLGFHLCFFTPGSFMFECGYLSGSLAQLASSIWLLLTAGICSGAMIRMRKEDGLLYQHFGEQWESWSRNVPYRLIPYLL</sequence>
<dbReference type="GO" id="GO:0032259">
    <property type="term" value="P:methylation"/>
    <property type="evidence" value="ECO:0007669"/>
    <property type="project" value="UniProtKB-KW"/>
</dbReference>
<proteinExistence type="inferred from homology"/>
<dbReference type="OrthoDB" id="422086at2759"/>
<keyword evidence="2 5" id="KW-0812">Transmembrane</keyword>
<dbReference type="Pfam" id="PF04140">
    <property type="entry name" value="ICMT"/>
    <property type="match status" value="1"/>
</dbReference>
<keyword evidence="5" id="KW-0256">Endoplasmic reticulum</keyword>
<evidence type="ECO:0000256" key="1">
    <source>
        <dbReference type="ARBA" id="ARBA00004141"/>
    </source>
</evidence>
<dbReference type="Proteomes" id="UP000076761">
    <property type="component" value="Unassembled WGS sequence"/>
</dbReference>
<reference evidence="7 8" key="1">
    <citation type="journal article" date="2016" name="Mol. Biol. Evol.">
        <title>Comparative Genomics of Early-Diverging Mushroom-Forming Fungi Provides Insights into the Origins of Lignocellulose Decay Capabilities.</title>
        <authorList>
            <person name="Nagy L.G."/>
            <person name="Riley R."/>
            <person name="Tritt A."/>
            <person name="Adam C."/>
            <person name="Daum C."/>
            <person name="Floudas D."/>
            <person name="Sun H."/>
            <person name="Yadav J.S."/>
            <person name="Pangilinan J."/>
            <person name="Larsson K.H."/>
            <person name="Matsuura K."/>
            <person name="Barry K."/>
            <person name="Labutti K."/>
            <person name="Kuo R."/>
            <person name="Ohm R.A."/>
            <person name="Bhattacharya S.S."/>
            <person name="Shirouzu T."/>
            <person name="Yoshinaga Y."/>
            <person name="Martin F.M."/>
            <person name="Grigoriev I.V."/>
            <person name="Hibbett D.S."/>
        </authorList>
    </citation>
    <scope>NUCLEOTIDE SEQUENCE [LARGE SCALE GENOMIC DNA]</scope>
    <source>
        <strain evidence="7 8">HHB14362 ss-1</strain>
    </source>
</reference>
<dbReference type="GO" id="GO:0004671">
    <property type="term" value="F:protein C-terminal S-isoprenylcysteine carboxyl O-methyltransferase activity"/>
    <property type="evidence" value="ECO:0007669"/>
    <property type="project" value="UniProtKB-EC"/>
</dbReference>
<keyword evidence="5" id="KW-0808">Transferase</keyword>
<evidence type="ECO:0000256" key="2">
    <source>
        <dbReference type="ARBA" id="ARBA00022692"/>
    </source>
</evidence>
<feature type="chain" id="PRO_5007865232" description="Protein-S-isoprenylcysteine O-methyltransferase" evidence="6">
    <location>
        <begin position="19"/>
        <end position="233"/>
    </location>
</feature>
<dbReference type="GO" id="GO:0005789">
    <property type="term" value="C:endoplasmic reticulum membrane"/>
    <property type="evidence" value="ECO:0007669"/>
    <property type="project" value="UniProtKB-SubCell"/>
</dbReference>
<feature type="transmembrane region" description="Helical" evidence="5">
    <location>
        <begin position="97"/>
        <end position="118"/>
    </location>
</feature>
<dbReference type="EC" id="2.1.1.100" evidence="5"/>
<evidence type="ECO:0000256" key="6">
    <source>
        <dbReference type="SAM" id="SignalP"/>
    </source>
</evidence>
<evidence type="ECO:0000256" key="3">
    <source>
        <dbReference type="ARBA" id="ARBA00022989"/>
    </source>
</evidence>
<keyword evidence="3 5" id="KW-1133">Transmembrane helix</keyword>
<comment type="similarity">
    <text evidence="5">Belongs to the class VI-like SAM-binding methyltransferase superfamily. Isoprenylcysteine carboxyl methyltransferase family.</text>
</comment>
<feature type="signal peptide" evidence="6">
    <location>
        <begin position="1"/>
        <end position="18"/>
    </location>
</feature>
<feature type="transmembrane region" description="Helical" evidence="5">
    <location>
        <begin position="182"/>
        <end position="200"/>
    </location>
</feature>
<keyword evidence="4 5" id="KW-0472">Membrane</keyword>
<keyword evidence="5" id="KW-0489">Methyltransferase</keyword>
<dbReference type="PANTHER" id="PTHR12714">
    <property type="entry name" value="PROTEIN-S ISOPRENYLCYSTEINE O-METHYLTRANSFERASE"/>
    <property type="match status" value="1"/>
</dbReference>
<keyword evidence="5" id="KW-0949">S-adenosyl-L-methionine</keyword>
<organism evidence="7 8">
    <name type="scientific">Neolentinus lepideus HHB14362 ss-1</name>
    <dbReference type="NCBI Taxonomy" id="1314782"/>
    <lineage>
        <taxon>Eukaryota</taxon>
        <taxon>Fungi</taxon>
        <taxon>Dikarya</taxon>
        <taxon>Basidiomycota</taxon>
        <taxon>Agaricomycotina</taxon>
        <taxon>Agaricomycetes</taxon>
        <taxon>Gloeophyllales</taxon>
        <taxon>Gloeophyllaceae</taxon>
        <taxon>Neolentinus</taxon>
    </lineage>
</organism>
<feature type="transmembrane region" description="Helical" evidence="5">
    <location>
        <begin position="42"/>
        <end position="67"/>
    </location>
</feature>
<dbReference type="Gene3D" id="1.20.120.1630">
    <property type="match status" value="1"/>
</dbReference>
<comment type="subcellular location">
    <subcellularLocation>
        <location evidence="5">Endoplasmic reticulum membrane</location>
        <topology evidence="5">Multi-pass membrane protein</topology>
    </subcellularLocation>
    <subcellularLocation>
        <location evidence="1">Membrane</location>
        <topology evidence="1">Multi-pass membrane protein</topology>
    </subcellularLocation>
</comment>
<keyword evidence="8" id="KW-1185">Reference proteome</keyword>
<feature type="transmembrane region" description="Helical" evidence="5">
    <location>
        <begin position="148"/>
        <end position="170"/>
    </location>
</feature>
<evidence type="ECO:0000313" key="7">
    <source>
        <dbReference type="EMBL" id="KZT22521.1"/>
    </source>
</evidence>
<dbReference type="EMBL" id="KV425595">
    <property type="protein sequence ID" value="KZT22521.1"/>
    <property type="molecule type" value="Genomic_DNA"/>
</dbReference>
<dbReference type="InParanoid" id="A0A165QJW2"/>
<accession>A0A165QJW2</accession>
<dbReference type="STRING" id="1314782.A0A165QJW2"/>
<evidence type="ECO:0000256" key="5">
    <source>
        <dbReference type="RuleBase" id="RU362022"/>
    </source>
</evidence>
<evidence type="ECO:0000256" key="4">
    <source>
        <dbReference type="ARBA" id="ARBA00023136"/>
    </source>
</evidence>
<dbReference type="InterPro" id="IPR007269">
    <property type="entry name" value="ICMT_MeTrfase"/>
</dbReference>
<gene>
    <name evidence="7" type="ORF">NEOLEDRAFT_1119612</name>
</gene>
<dbReference type="PANTHER" id="PTHR12714:SF9">
    <property type="entry name" value="PROTEIN-S-ISOPRENYLCYSTEINE O-METHYLTRANSFERASE"/>
    <property type="match status" value="1"/>
</dbReference>
<keyword evidence="6" id="KW-0732">Signal</keyword>
<dbReference type="AlphaFoldDB" id="A0A165QJW2"/>
<evidence type="ECO:0000313" key="8">
    <source>
        <dbReference type="Proteomes" id="UP000076761"/>
    </source>
</evidence>
<protein>
    <recommendedName>
        <fullName evidence="5">Protein-S-isoprenylcysteine O-methyltransferase</fullName>
        <ecNumber evidence="5">2.1.1.100</ecNumber>
    </recommendedName>
</protein>
<name>A0A165QJW2_9AGAM</name>
<comment type="catalytic activity">
    <reaction evidence="5">
        <text>[protein]-C-terminal S-[(2E,6E)-farnesyl]-L-cysteine + S-adenosyl-L-methionine = [protein]-C-terminal S-[(2E,6E)-farnesyl]-L-cysteine methyl ester + S-adenosyl-L-homocysteine</text>
        <dbReference type="Rhea" id="RHEA:21672"/>
        <dbReference type="Rhea" id="RHEA-COMP:12125"/>
        <dbReference type="Rhea" id="RHEA-COMP:12126"/>
        <dbReference type="ChEBI" id="CHEBI:57856"/>
        <dbReference type="ChEBI" id="CHEBI:59789"/>
        <dbReference type="ChEBI" id="CHEBI:90510"/>
        <dbReference type="ChEBI" id="CHEBI:90511"/>
        <dbReference type="EC" id="2.1.1.100"/>
    </reaction>
</comment>